<accession>A0A812T580</accession>
<evidence type="ECO:0000259" key="10">
    <source>
        <dbReference type="Pfam" id="PF16212"/>
    </source>
</evidence>
<dbReference type="NCBIfam" id="TIGR01494">
    <property type="entry name" value="ATPase_P-type"/>
    <property type="match status" value="1"/>
</dbReference>
<evidence type="ECO:0000313" key="12">
    <source>
        <dbReference type="Proteomes" id="UP000649617"/>
    </source>
</evidence>
<feature type="non-terminal residue" evidence="11">
    <location>
        <position position="1"/>
    </location>
</feature>
<dbReference type="InterPro" id="IPR032630">
    <property type="entry name" value="P_typ_ATPase_c"/>
</dbReference>
<evidence type="ECO:0000256" key="3">
    <source>
        <dbReference type="ARBA" id="ARBA00022692"/>
    </source>
</evidence>
<reference evidence="11" key="1">
    <citation type="submission" date="2021-02" db="EMBL/GenBank/DDBJ databases">
        <authorList>
            <person name="Dougan E. K."/>
            <person name="Rhodes N."/>
            <person name="Thang M."/>
            <person name="Chan C."/>
        </authorList>
    </citation>
    <scope>NUCLEOTIDE SEQUENCE</scope>
</reference>
<feature type="transmembrane region" description="Helical" evidence="9">
    <location>
        <begin position="472"/>
        <end position="495"/>
    </location>
</feature>
<dbReference type="InterPro" id="IPR036412">
    <property type="entry name" value="HAD-like_sf"/>
</dbReference>
<keyword evidence="3 9" id="KW-0812">Transmembrane</keyword>
<feature type="transmembrane region" description="Helical" evidence="9">
    <location>
        <begin position="318"/>
        <end position="337"/>
    </location>
</feature>
<feature type="domain" description="P-type ATPase C-terminal" evidence="10">
    <location>
        <begin position="255"/>
        <end position="499"/>
    </location>
</feature>
<feature type="region of interest" description="Disordered" evidence="8">
    <location>
        <begin position="591"/>
        <end position="621"/>
    </location>
</feature>
<evidence type="ECO:0000256" key="9">
    <source>
        <dbReference type="SAM" id="Phobius"/>
    </source>
</evidence>
<feature type="transmembrane region" description="Helical" evidence="9">
    <location>
        <begin position="639"/>
        <end position="661"/>
    </location>
</feature>
<comment type="caution">
    <text evidence="11">The sequence shown here is derived from an EMBL/GenBank/DDBJ whole genome shotgun (WGS) entry which is preliminary data.</text>
</comment>
<proteinExistence type="inferred from homology"/>
<dbReference type="InterPro" id="IPR023214">
    <property type="entry name" value="HAD_sf"/>
</dbReference>
<dbReference type="InterPro" id="IPR005045">
    <property type="entry name" value="CDC50/LEM3_fam"/>
</dbReference>
<dbReference type="GO" id="GO:0046872">
    <property type="term" value="F:metal ion binding"/>
    <property type="evidence" value="ECO:0007669"/>
    <property type="project" value="UniProtKB-KW"/>
</dbReference>
<keyword evidence="5" id="KW-0460">Magnesium</keyword>
<dbReference type="InterPro" id="IPR023298">
    <property type="entry name" value="ATPase_P-typ_TM_dom_sf"/>
</dbReference>
<evidence type="ECO:0000256" key="2">
    <source>
        <dbReference type="ARBA" id="ARBA00009457"/>
    </source>
</evidence>
<dbReference type="GO" id="GO:0005886">
    <property type="term" value="C:plasma membrane"/>
    <property type="evidence" value="ECO:0007669"/>
    <property type="project" value="TreeGrafter"/>
</dbReference>
<evidence type="ECO:0000256" key="7">
    <source>
        <dbReference type="ARBA" id="ARBA00023136"/>
    </source>
</evidence>
<dbReference type="AlphaFoldDB" id="A0A812T580"/>
<sequence>KRMSAVVRTPSGESWLLAKGADNVMMERSDLVPEWLTLSLANFSRSGLRTLVLGRRRLHLDEVQAWLQTYDAGLGVGRNLDAAQCALEDREAKLQAAAERIEVKLEMVGVTGIEDTRLCLDLSNVELLGLSRALAAQDIRVLEHSEDVEQALQELASPDPDDFDESALMVTGAALEQITTAGLLKDFLDASSSCSVVIACRVSPLQKAQLVRMVRESADPQPVTLAIGDGANDVPMIQEAHVGVGVSGKEGRQAVNASDFAIAQFRFLERLLLVHGRWDYRRTCKFILYTFWRNAIITMLLFYYTFFSGYSGTCMFTSTVWTSFSMVLFWPIIATGISDRDVTDKQAVEHPSLYETGRLGLDLNITKMVEMLLSAFVHSFVIMTIAVVAVMDLDVAATGSYYSFGFMVFSWVVLTMNYRATFITTTYNSVFAAALAVSFISYLLFAFVYCNLPSVFPEVYGIFRHVVRNPVFWMGSLAVPLLAVMIDMFKAYLVLEFFPDKRDLILEVSLQGKLSDIFRHPAGDYAQRGRSSSLQRSATWHTGEVSTINSSYAFSFPEGQRVQAVGSIPRVPMDFDTTLIDAMPAQTMRPSPSFAAVASESDSGSGGSESYVPPLQRPKSSNFAQQKMPSLQFALNRKVVLVALISSGVLFVLMGLMTLLYSLSSSQFRVVYDAPHDWPRWSIESEATYVGERFLRHCPAPKTCSFEIAVPADLDPPIQVYYEIAPFLQNYFTYISSVAWHQLQGHSDPEAGDLCVSRTRQTPQGKAIFPCGLIATSVFNDTFELEGIPIDTESSHMPVWREFHNPADYPERPNVSWLYQRYPMVTSEELGVQSKRFIAWMLPNFLGRAGKPYGVISQPLKRGQLLTLHISSTFPVAGMGAHKTLLLTRGAQNYTLAYILLT</sequence>
<feature type="transmembrane region" description="Helical" evidence="9">
    <location>
        <begin position="286"/>
        <end position="306"/>
    </location>
</feature>
<dbReference type="InterPro" id="IPR001757">
    <property type="entry name" value="P_typ_ATPase"/>
</dbReference>
<keyword evidence="7 9" id="KW-0472">Membrane</keyword>
<evidence type="ECO:0000256" key="4">
    <source>
        <dbReference type="ARBA" id="ARBA00022723"/>
    </source>
</evidence>
<dbReference type="Gene3D" id="3.40.1110.10">
    <property type="entry name" value="Calcium-transporting ATPase, cytoplasmic domain N"/>
    <property type="match status" value="1"/>
</dbReference>
<feature type="non-terminal residue" evidence="11">
    <location>
        <position position="902"/>
    </location>
</feature>
<evidence type="ECO:0000313" key="11">
    <source>
        <dbReference type="EMBL" id="CAE7514855.1"/>
    </source>
</evidence>
<evidence type="ECO:0000256" key="6">
    <source>
        <dbReference type="ARBA" id="ARBA00022989"/>
    </source>
</evidence>
<dbReference type="OrthoDB" id="377733at2759"/>
<dbReference type="GO" id="GO:0045332">
    <property type="term" value="P:phospholipid translocation"/>
    <property type="evidence" value="ECO:0007669"/>
    <property type="project" value="TreeGrafter"/>
</dbReference>
<feature type="transmembrane region" description="Helical" evidence="9">
    <location>
        <begin position="430"/>
        <end position="452"/>
    </location>
</feature>
<feature type="transmembrane region" description="Helical" evidence="9">
    <location>
        <begin position="399"/>
        <end position="418"/>
    </location>
</feature>
<name>A0A812T580_SYMPI</name>
<protein>
    <recommendedName>
        <fullName evidence="10">P-type ATPase C-terminal domain-containing protein</fullName>
    </recommendedName>
</protein>
<dbReference type="SUPFAM" id="SSF81660">
    <property type="entry name" value="Metal cation-transporting ATPase, ATP-binding domain N"/>
    <property type="match status" value="1"/>
</dbReference>
<dbReference type="PANTHER" id="PTHR24092">
    <property type="entry name" value="PROBABLE PHOSPHOLIPID-TRANSPORTING ATPASE"/>
    <property type="match status" value="1"/>
</dbReference>
<comment type="similarity">
    <text evidence="2">Belongs to the CDC50/LEM3 family.</text>
</comment>
<dbReference type="PANTHER" id="PTHR24092:SF150">
    <property type="entry name" value="PHOSPHOLIPID-TRANSPORTING ATPASE"/>
    <property type="match status" value="1"/>
</dbReference>
<dbReference type="GO" id="GO:0140326">
    <property type="term" value="F:ATPase-coupled intramembrane lipid transporter activity"/>
    <property type="evidence" value="ECO:0007669"/>
    <property type="project" value="TreeGrafter"/>
</dbReference>
<dbReference type="GO" id="GO:0016887">
    <property type="term" value="F:ATP hydrolysis activity"/>
    <property type="evidence" value="ECO:0007669"/>
    <property type="project" value="InterPro"/>
</dbReference>
<evidence type="ECO:0000256" key="5">
    <source>
        <dbReference type="ARBA" id="ARBA00022842"/>
    </source>
</evidence>
<dbReference type="Pfam" id="PF16212">
    <property type="entry name" value="PhoLip_ATPase_C"/>
    <property type="match status" value="1"/>
</dbReference>
<keyword evidence="4" id="KW-0479">Metal-binding</keyword>
<keyword evidence="12" id="KW-1185">Reference proteome</keyword>
<evidence type="ECO:0000256" key="8">
    <source>
        <dbReference type="SAM" id="MobiDB-lite"/>
    </source>
</evidence>
<keyword evidence="6 9" id="KW-1133">Transmembrane helix</keyword>
<comment type="subcellular location">
    <subcellularLocation>
        <location evidence="1">Membrane</location>
        <topology evidence="1">Multi-pass membrane protein</topology>
    </subcellularLocation>
</comment>
<organism evidence="11 12">
    <name type="scientific">Symbiodinium pilosum</name>
    <name type="common">Dinoflagellate</name>
    <dbReference type="NCBI Taxonomy" id="2952"/>
    <lineage>
        <taxon>Eukaryota</taxon>
        <taxon>Sar</taxon>
        <taxon>Alveolata</taxon>
        <taxon>Dinophyceae</taxon>
        <taxon>Suessiales</taxon>
        <taxon>Symbiodiniaceae</taxon>
        <taxon>Symbiodinium</taxon>
    </lineage>
</organism>
<evidence type="ECO:0000256" key="1">
    <source>
        <dbReference type="ARBA" id="ARBA00004141"/>
    </source>
</evidence>
<dbReference type="Gene3D" id="3.40.50.1000">
    <property type="entry name" value="HAD superfamily/HAD-like"/>
    <property type="match status" value="1"/>
</dbReference>
<gene>
    <name evidence="11" type="ORF">SPIL2461_LOCUS13433</name>
</gene>
<dbReference type="GO" id="GO:0005524">
    <property type="term" value="F:ATP binding"/>
    <property type="evidence" value="ECO:0007669"/>
    <property type="project" value="InterPro"/>
</dbReference>
<dbReference type="Proteomes" id="UP000649617">
    <property type="component" value="Unassembled WGS sequence"/>
</dbReference>
<dbReference type="SUPFAM" id="SSF81665">
    <property type="entry name" value="Calcium ATPase, transmembrane domain M"/>
    <property type="match status" value="1"/>
</dbReference>
<dbReference type="Pfam" id="PF03381">
    <property type="entry name" value="CDC50"/>
    <property type="match status" value="1"/>
</dbReference>
<feature type="transmembrane region" description="Helical" evidence="9">
    <location>
        <begin position="371"/>
        <end position="393"/>
    </location>
</feature>
<dbReference type="SUPFAM" id="SSF56784">
    <property type="entry name" value="HAD-like"/>
    <property type="match status" value="1"/>
</dbReference>
<dbReference type="InterPro" id="IPR023299">
    <property type="entry name" value="ATPase_P-typ_cyto_dom_N"/>
</dbReference>
<dbReference type="EMBL" id="CAJNIZ010029302">
    <property type="protein sequence ID" value="CAE7514855.1"/>
    <property type="molecule type" value="Genomic_DNA"/>
</dbReference>